<keyword evidence="1" id="KW-1133">Transmembrane helix</keyword>
<dbReference type="Proteomes" id="UP000242457">
    <property type="component" value="Unassembled WGS sequence"/>
</dbReference>
<evidence type="ECO:0000313" key="2">
    <source>
        <dbReference type="EMBL" id="PBC30562.1"/>
    </source>
</evidence>
<keyword evidence="3" id="KW-1185">Reference proteome</keyword>
<accession>A0A2A3EH00</accession>
<dbReference type="InterPro" id="IPR009125">
    <property type="entry name" value="ATPMK"/>
</dbReference>
<feature type="transmembrane region" description="Helical" evidence="1">
    <location>
        <begin position="27"/>
        <end position="46"/>
    </location>
</feature>
<keyword evidence="1" id="KW-0472">Membrane</keyword>
<organism evidence="2 3">
    <name type="scientific">Apis cerana cerana</name>
    <name type="common">Oriental honeybee</name>
    <dbReference type="NCBI Taxonomy" id="94128"/>
    <lineage>
        <taxon>Eukaryota</taxon>
        <taxon>Metazoa</taxon>
        <taxon>Ecdysozoa</taxon>
        <taxon>Arthropoda</taxon>
        <taxon>Hexapoda</taxon>
        <taxon>Insecta</taxon>
        <taxon>Pterygota</taxon>
        <taxon>Neoptera</taxon>
        <taxon>Endopterygota</taxon>
        <taxon>Hymenoptera</taxon>
        <taxon>Apocrita</taxon>
        <taxon>Aculeata</taxon>
        <taxon>Apoidea</taxon>
        <taxon>Anthophila</taxon>
        <taxon>Apidae</taxon>
        <taxon>Apis</taxon>
    </lineage>
</organism>
<dbReference type="EMBL" id="KZ288256">
    <property type="protein sequence ID" value="PBC30562.1"/>
    <property type="molecule type" value="Genomic_DNA"/>
</dbReference>
<keyword evidence="1" id="KW-0812">Transmembrane</keyword>
<protein>
    <submittedName>
        <fullName evidence="2">Up-regulated during skeletal muscle growth protein</fullName>
    </submittedName>
</protein>
<reference evidence="2 3" key="1">
    <citation type="submission" date="2014-07" db="EMBL/GenBank/DDBJ databases">
        <title>Genomic and transcriptomic analysis on Apis cerana provide comprehensive insights into honey bee biology.</title>
        <authorList>
            <person name="Diao Q."/>
            <person name="Sun L."/>
            <person name="Zheng H."/>
            <person name="Zheng H."/>
            <person name="Xu S."/>
            <person name="Wang S."/>
            <person name="Zeng Z."/>
            <person name="Hu F."/>
            <person name="Su S."/>
            <person name="Wu J."/>
        </authorList>
    </citation>
    <scope>NUCLEOTIDE SEQUENCE [LARGE SCALE GENOMIC DNA]</scope>
    <source>
        <tissue evidence="2">Pupae without intestine</tissue>
    </source>
</reference>
<gene>
    <name evidence="2" type="ORF">APICC_04873</name>
</gene>
<proteinExistence type="predicted"/>
<dbReference type="Pfam" id="PF14960">
    <property type="entry name" value="ATP_synth_reg"/>
    <property type="match status" value="1"/>
</dbReference>
<evidence type="ECO:0000313" key="3">
    <source>
        <dbReference type="Proteomes" id="UP000242457"/>
    </source>
</evidence>
<evidence type="ECO:0000256" key="1">
    <source>
        <dbReference type="SAM" id="Phobius"/>
    </source>
</evidence>
<dbReference type="OrthoDB" id="9435504at2759"/>
<name>A0A2A3EH00_APICC</name>
<dbReference type="AlphaFoldDB" id="A0A2A3EH00"/>
<sequence length="57" mass="6158">MASSTDPEPKITGFAKYYNSSTTQGRANVALTTIGGLVALGLYLYFKPKKSKQVSEK</sequence>
<dbReference type="PRINTS" id="PR01821">
    <property type="entry name" value="DAPIT"/>
</dbReference>